<keyword evidence="1" id="KW-0560">Oxidoreductase</keyword>
<evidence type="ECO:0000256" key="2">
    <source>
        <dbReference type="ARBA" id="ARBA00023033"/>
    </source>
</evidence>
<gene>
    <name evidence="4" type="ORF">HYG82_06400</name>
</gene>
<dbReference type="Gene3D" id="3.20.20.30">
    <property type="entry name" value="Luciferase-like domain"/>
    <property type="match status" value="1"/>
</dbReference>
<dbReference type="InterPro" id="IPR036661">
    <property type="entry name" value="Luciferase-like_sf"/>
</dbReference>
<organism evidence="4 5">
    <name type="scientific">Natrinema halophilum</name>
    <dbReference type="NCBI Taxonomy" id="1699371"/>
    <lineage>
        <taxon>Archaea</taxon>
        <taxon>Methanobacteriati</taxon>
        <taxon>Methanobacteriota</taxon>
        <taxon>Stenosarchaea group</taxon>
        <taxon>Halobacteria</taxon>
        <taxon>Halobacteriales</taxon>
        <taxon>Natrialbaceae</taxon>
        <taxon>Natrinema</taxon>
    </lineage>
</organism>
<dbReference type="InterPro" id="IPR011251">
    <property type="entry name" value="Luciferase-like_dom"/>
</dbReference>
<protein>
    <submittedName>
        <fullName evidence="4">LLM class flavin-dependent oxidoreductase</fullName>
    </submittedName>
</protein>
<evidence type="ECO:0000256" key="1">
    <source>
        <dbReference type="ARBA" id="ARBA00023002"/>
    </source>
</evidence>
<dbReference type="GO" id="GO:0004497">
    <property type="term" value="F:monooxygenase activity"/>
    <property type="evidence" value="ECO:0007669"/>
    <property type="project" value="UniProtKB-KW"/>
</dbReference>
<dbReference type="Pfam" id="PF00296">
    <property type="entry name" value="Bac_luciferase"/>
    <property type="match status" value="1"/>
</dbReference>
<dbReference type="GO" id="GO:0016705">
    <property type="term" value="F:oxidoreductase activity, acting on paired donors, with incorporation or reduction of molecular oxygen"/>
    <property type="evidence" value="ECO:0007669"/>
    <property type="project" value="InterPro"/>
</dbReference>
<dbReference type="InterPro" id="IPR050766">
    <property type="entry name" value="Bact_Lucif_Oxidored"/>
</dbReference>
<dbReference type="PANTHER" id="PTHR30137">
    <property type="entry name" value="LUCIFERASE-LIKE MONOOXYGENASE"/>
    <property type="match status" value="1"/>
</dbReference>
<reference evidence="4 5" key="1">
    <citation type="submission" date="2020-07" db="EMBL/GenBank/DDBJ databases">
        <authorList>
            <person name="Cui H."/>
        </authorList>
    </citation>
    <scope>NUCLEOTIDE SEQUENCE [LARGE SCALE GENOMIC DNA]</scope>
    <source>
        <strain evidence="4 5">YPL8</strain>
    </source>
</reference>
<name>A0A7D5KX47_9EURY</name>
<dbReference type="KEGG" id="haly:HYG82_06400"/>
<dbReference type="AlphaFoldDB" id="A0A7D5KX47"/>
<dbReference type="GeneID" id="56032905"/>
<dbReference type="Proteomes" id="UP000509241">
    <property type="component" value="Chromosome"/>
</dbReference>
<sequence>MNIDIGLFTGQVPPESDTSPTERYQAMVELGEVADQAGFEKAWVSEHHFLDDSYIPAVQSFASALGARTSSMTIGTGIALAPFYDPIRLAESSAVIDRLTAGRYELGLAIGWTDEEFEAFDIDKRKRVAHTKDRIEIARKAWNQDTFSHDGRLYDYSDVSVYPKPDSRIPIWIGGTVDAAVKRAATMADGYFATPTPLDELERRQELLAETETDPTELAEWRYTFVAEDEDPWDDVKQNIWYIKRQYIEWATGEPQPYELPEEQEDDLRDECLVGSVSEVTDRLHRRRDRLGEDYRFVARMTLPGLSAAKIENAVELFGDEIIPELR</sequence>
<dbReference type="EMBL" id="CP058601">
    <property type="protein sequence ID" value="QLG48502.1"/>
    <property type="molecule type" value="Genomic_DNA"/>
</dbReference>
<dbReference type="PANTHER" id="PTHR30137:SF8">
    <property type="entry name" value="BLR5498 PROTEIN"/>
    <property type="match status" value="1"/>
</dbReference>
<proteinExistence type="predicted"/>
<accession>A0A7D5KX47</accession>
<keyword evidence="2" id="KW-0503">Monooxygenase</keyword>
<evidence type="ECO:0000313" key="4">
    <source>
        <dbReference type="EMBL" id="QLG48502.1"/>
    </source>
</evidence>
<dbReference type="RefSeq" id="WP_179260241.1">
    <property type="nucleotide sequence ID" value="NZ_CP058601.1"/>
</dbReference>
<dbReference type="GO" id="GO:0005829">
    <property type="term" value="C:cytosol"/>
    <property type="evidence" value="ECO:0007669"/>
    <property type="project" value="TreeGrafter"/>
</dbReference>
<dbReference type="SUPFAM" id="SSF51679">
    <property type="entry name" value="Bacterial luciferase-like"/>
    <property type="match status" value="1"/>
</dbReference>
<feature type="domain" description="Luciferase-like" evidence="3">
    <location>
        <begin position="5"/>
        <end position="290"/>
    </location>
</feature>
<dbReference type="OrthoDB" id="7684at2157"/>
<evidence type="ECO:0000259" key="3">
    <source>
        <dbReference type="Pfam" id="PF00296"/>
    </source>
</evidence>
<keyword evidence="5" id="KW-1185">Reference proteome</keyword>
<evidence type="ECO:0000313" key="5">
    <source>
        <dbReference type="Proteomes" id="UP000509241"/>
    </source>
</evidence>